<feature type="repeat" description="WD" evidence="5">
    <location>
        <begin position="265"/>
        <end position="299"/>
    </location>
</feature>
<dbReference type="PANTHER" id="PTHR19865">
    <property type="entry name" value="U3 SMALL NUCLEOLAR RNA INTERACTING PROTEIN 2"/>
    <property type="match status" value="1"/>
</dbReference>
<evidence type="ECO:0000313" key="7">
    <source>
        <dbReference type="EMBL" id="KIY49676.1"/>
    </source>
</evidence>
<dbReference type="GO" id="GO:0032040">
    <property type="term" value="C:small-subunit processome"/>
    <property type="evidence" value="ECO:0007669"/>
    <property type="project" value="TreeGrafter"/>
</dbReference>
<evidence type="ECO:0000256" key="2">
    <source>
        <dbReference type="ARBA" id="ARBA00022574"/>
    </source>
</evidence>
<feature type="compositionally biased region" description="Basic and acidic residues" evidence="6">
    <location>
        <begin position="44"/>
        <end position="64"/>
    </location>
</feature>
<gene>
    <name evidence="7" type="ORF">FISHEDRAFT_65115</name>
</gene>
<dbReference type="Gene3D" id="2.130.10.10">
    <property type="entry name" value="YVTN repeat-like/Quinoprotein amine dehydrogenase"/>
    <property type="match status" value="2"/>
</dbReference>
<dbReference type="GO" id="GO:0034511">
    <property type="term" value="F:U3 snoRNA binding"/>
    <property type="evidence" value="ECO:0007669"/>
    <property type="project" value="InterPro"/>
</dbReference>
<keyword evidence="3" id="KW-0677">Repeat</keyword>
<evidence type="ECO:0000313" key="8">
    <source>
        <dbReference type="Proteomes" id="UP000054144"/>
    </source>
</evidence>
<dbReference type="InterPro" id="IPR001680">
    <property type="entry name" value="WD40_rpt"/>
</dbReference>
<dbReference type="PANTHER" id="PTHR19865:SF0">
    <property type="entry name" value="U3 SMALL NUCLEOLAR RNA-INTERACTING PROTEIN 2"/>
    <property type="match status" value="1"/>
</dbReference>
<keyword evidence="2 5" id="KW-0853">WD repeat</keyword>
<dbReference type="InterPro" id="IPR036322">
    <property type="entry name" value="WD40_repeat_dom_sf"/>
</dbReference>
<evidence type="ECO:0000256" key="6">
    <source>
        <dbReference type="SAM" id="MobiDB-lite"/>
    </source>
</evidence>
<feature type="region of interest" description="Disordered" evidence="6">
    <location>
        <begin position="1"/>
        <end position="94"/>
    </location>
</feature>
<comment type="subcellular location">
    <subcellularLocation>
        <location evidence="1">Nucleus</location>
    </subcellularLocation>
</comment>
<keyword evidence="4" id="KW-0539">Nucleus</keyword>
<dbReference type="AlphaFoldDB" id="A0A0D7AE29"/>
<reference evidence="7 8" key="1">
    <citation type="journal article" date="2015" name="Fungal Genet. Biol.">
        <title>Evolution of novel wood decay mechanisms in Agaricales revealed by the genome sequences of Fistulina hepatica and Cylindrobasidium torrendii.</title>
        <authorList>
            <person name="Floudas D."/>
            <person name="Held B.W."/>
            <person name="Riley R."/>
            <person name="Nagy L.G."/>
            <person name="Koehler G."/>
            <person name="Ransdell A.S."/>
            <person name="Younus H."/>
            <person name="Chow J."/>
            <person name="Chiniquy J."/>
            <person name="Lipzen A."/>
            <person name="Tritt A."/>
            <person name="Sun H."/>
            <person name="Haridas S."/>
            <person name="LaButti K."/>
            <person name="Ohm R.A."/>
            <person name="Kues U."/>
            <person name="Blanchette R.A."/>
            <person name="Grigoriev I.V."/>
            <person name="Minto R.E."/>
            <person name="Hibbett D.S."/>
        </authorList>
    </citation>
    <scope>NUCLEOTIDE SEQUENCE [LARGE SCALE GENOMIC DNA]</scope>
    <source>
        <strain evidence="7 8">ATCC 64428</strain>
    </source>
</reference>
<dbReference type="PROSITE" id="PS50082">
    <property type="entry name" value="WD_REPEATS_2"/>
    <property type="match status" value="4"/>
</dbReference>
<dbReference type="OrthoDB" id="189968at2759"/>
<dbReference type="FunFam" id="2.130.10.10:FF:000899">
    <property type="entry name" value="Chromosome 15, whole genome shotgun sequence"/>
    <property type="match status" value="1"/>
</dbReference>
<organism evidence="7 8">
    <name type="scientific">Fistulina hepatica ATCC 64428</name>
    <dbReference type="NCBI Taxonomy" id="1128425"/>
    <lineage>
        <taxon>Eukaryota</taxon>
        <taxon>Fungi</taxon>
        <taxon>Dikarya</taxon>
        <taxon>Basidiomycota</taxon>
        <taxon>Agaricomycotina</taxon>
        <taxon>Agaricomycetes</taxon>
        <taxon>Agaricomycetidae</taxon>
        <taxon>Agaricales</taxon>
        <taxon>Fistulinaceae</taxon>
        <taxon>Fistulina</taxon>
    </lineage>
</organism>
<sequence>MPDAFFVSSKPRKRKRTASASDGVKTKSKRAIVSRQNGHASHAVADKKQRASKKKQADEQLDSDRTDDEDDLDLRASSSEPGSSGEEDEETPAGKRLRLAKLYLDSVKHDLAEGEFDAAEIDKEVIASRLKQDVLEHSGKVHLFVADAYNFSTSSQRPFRGHRFSITSAVASESGQYLFTAGKEGSIIKWDLHTGSRKSTFYKIKPDVKGKGRAVNDASIHGHTDEVWALTMSSDGKYLVSAGKERKLCVWDAEKAEWIKGFGGHLGHKDSISALSFRIGTHQLYSASFDRTVKVYDLDPTVMGYVETLFGHQDHVIALDSLRSETCVSVGARDKTVRFWKIVEESQLVFRGGGKSRVRDVLEGGLVRDDEDEDAEPSKKESHKKFIEASLECVAMVDETTFLSGGDSGLISLWSTQKKKPIFTHATAHGLQDAHSSTEGVIQTPRWITAIASLRYSDLFASGSWDGQVRLWKLDDKLKSFRMIAQLPVAGVINSLQFIMPPRSFFESCTWTQRTSFSKQGAQPILLVVGIGQEHRLGRWVQAKEGVHNGAVVFAIYPRTAEPVDHSNSS</sequence>
<dbReference type="PROSITE" id="PS50294">
    <property type="entry name" value="WD_REPEATS_REGION"/>
    <property type="match status" value="2"/>
</dbReference>
<accession>A0A0D7AE29</accession>
<feature type="repeat" description="WD" evidence="5">
    <location>
        <begin position="309"/>
        <end position="350"/>
    </location>
</feature>
<dbReference type="SMART" id="SM00320">
    <property type="entry name" value="WD40"/>
    <property type="match status" value="6"/>
</dbReference>
<feature type="repeat" description="WD" evidence="5">
    <location>
        <begin position="220"/>
        <end position="261"/>
    </location>
</feature>
<dbReference type="InterPro" id="IPR039241">
    <property type="entry name" value="Rrp9-like"/>
</dbReference>
<feature type="repeat" description="WD" evidence="5">
    <location>
        <begin position="159"/>
        <end position="200"/>
    </location>
</feature>
<protein>
    <submittedName>
        <fullName evidence="7">WD40 repeat-like protein</fullName>
    </submittedName>
</protein>
<dbReference type="EMBL" id="KN881721">
    <property type="protein sequence ID" value="KIY49676.1"/>
    <property type="molecule type" value="Genomic_DNA"/>
</dbReference>
<evidence type="ECO:0000256" key="4">
    <source>
        <dbReference type="ARBA" id="ARBA00023242"/>
    </source>
</evidence>
<evidence type="ECO:0000256" key="1">
    <source>
        <dbReference type="ARBA" id="ARBA00004123"/>
    </source>
</evidence>
<dbReference type="InterPro" id="IPR015943">
    <property type="entry name" value="WD40/YVTN_repeat-like_dom_sf"/>
</dbReference>
<evidence type="ECO:0000256" key="3">
    <source>
        <dbReference type="ARBA" id="ARBA00022737"/>
    </source>
</evidence>
<evidence type="ECO:0000256" key="5">
    <source>
        <dbReference type="PROSITE-ProRule" id="PRU00221"/>
    </source>
</evidence>
<name>A0A0D7AE29_9AGAR</name>
<dbReference type="SUPFAM" id="SSF50978">
    <property type="entry name" value="WD40 repeat-like"/>
    <property type="match status" value="1"/>
</dbReference>
<dbReference type="Proteomes" id="UP000054144">
    <property type="component" value="Unassembled WGS sequence"/>
</dbReference>
<dbReference type="Pfam" id="PF00400">
    <property type="entry name" value="WD40"/>
    <property type="match status" value="5"/>
</dbReference>
<proteinExistence type="predicted"/>
<keyword evidence="8" id="KW-1185">Reference proteome</keyword>
<feature type="compositionally biased region" description="Low complexity" evidence="6">
    <location>
        <begin position="75"/>
        <end position="84"/>
    </location>
</feature>